<protein>
    <submittedName>
        <fullName evidence="2">Uncharacterized protein</fullName>
    </submittedName>
</protein>
<reference evidence="2" key="2">
    <citation type="journal article" date="2023" name="BMC Genomics">
        <title>Pest status, molecular evolution, and epigenetic factors derived from the genome assembly of Frankliniella fusca, a thysanopteran phytovirus vector.</title>
        <authorList>
            <person name="Catto M.A."/>
            <person name="Labadie P.E."/>
            <person name="Jacobson A.L."/>
            <person name="Kennedy G.G."/>
            <person name="Srinivasan R."/>
            <person name="Hunt B.G."/>
        </authorList>
    </citation>
    <scope>NUCLEOTIDE SEQUENCE</scope>
    <source>
        <strain evidence="2">PL_HMW_Pooled</strain>
    </source>
</reference>
<organism evidence="2 3">
    <name type="scientific">Frankliniella fusca</name>
    <dbReference type="NCBI Taxonomy" id="407009"/>
    <lineage>
        <taxon>Eukaryota</taxon>
        <taxon>Metazoa</taxon>
        <taxon>Ecdysozoa</taxon>
        <taxon>Arthropoda</taxon>
        <taxon>Hexapoda</taxon>
        <taxon>Insecta</taxon>
        <taxon>Pterygota</taxon>
        <taxon>Neoptera</taxon>
        <taxon>Paraneoptera</taxon>
        <taxon>Thysanoptera</taxon>
        <taxon>Terebrantia</taxon>
        <taxon>Thripoidea</taxon>
        <taxon>Thripidae</taxon>
        <taxon>Frankliniella</taxon>
    </lineage>
</organism>
<dbReference type="EMBL" id="JAHWGI010000292">
    <property type="protein sequence ID" value="KAK3912292.1"/>
    <property type="molecule type" value="Genomic_DNA"/>
</dbReference>
<evidence type="ECO:0000313" key="3">
    <source>
        <dbReference type="Proteomes" id="UP001219518"/>
    </source>
</evidence>
<keyword evidence="3" id="KW-1185">Reference proteome</keyword>
<feature type="compositionally biased region" description="Low complexity" evidence="1">
    <location>
        <begin position="85"/>
        <end position="101"/>
    </location>
</feature>
<accession>A0AAE1LBR2</accession>
<feature type="region of interest" description="Disordered" evidence="1">
    <location>
        <begin position="1"/>
        <end position="24"/>
    </location>
</feature>
<dbReference type="Proteomes" id="UP001219518">
    <property type="component" value="Unassembled WGS sequence"/>
</dbReference>
<evidence type="ECO:0000313" key="2">
    <source>
        <dbReference type="EMBL" id="KAK3912292.1"/>
    </source>
</evidence>
<comment type="caution">
    <text evidence="2">The sequence shown here is derived from an EMBL/GenBank/DDBJ whole genome shotgun (WGS) entry which is preliminary data.</text>
</comment>
<sequence>MRLQQVTPGQSSQPQSMQSYGTFDGVAEKEDSAAGYIRCLVSRGAAAVASDSGSSPSSSWSTSGSSVFSGCSEKRPLIGRDNPCSVSSSSSSSSSSAAAGVVPGVVKQVVAEVGRRGLALGPGPLARARARARTGTSRAME</sequence>
<evidence type="ECO:0000256" key="1">
    <source>
        <dbReference type="SAM" id="MobiDB-lite"/>
    </source>
</evidence>
<proteinExistence type="predicted"/>
<name>A0AAE1LBR2_9NEOP</name>
<reference evidence="2" key="1">
    <citation type="submission" date="2021-07" db="EMBL/GenBank/DDBJ databases">
        <authorList>
            <person name="Catto M.A."/>
            <person name="Jacobson A."/>
            <person name="Kennedy G."/>
            <person name="Labadie P."/>
            <person name="Hunt B.G."/>
            <person name="Srinivasan R."/>
        </authorList>
    </citation>
    <scope>NUCLEOTIDE SEQUENCE</scope>
    <source>
        <strain evidence="2">PL_HMW_Pooled</strain>
        <tissue evidence="2">Head</tissue>
    </source>
</reference>
<feature type="compositionally biased region" description="Low complexity" evidence="1">
    <location>
        <begin position="48"/>
        <end position="71"/>
    </location>
</feature>
<gene>
    <name evidence="2" type="ORF">KUF71_021862</name>
</gene>
<feature type="region of interest" description="Disordered" evidence="1">
    <location>
        <begin position="48"/>
        <end position="101"/>
    </location>
</feature>
<feature type="compositionally biased region" description="Low complexity" evidence="1">
    <location>
        <begin position="10"/>
        <end position="19"/>
    </location>
</feature>
<dbReference type="AlphaFoldDB" id="A0AAE1LBR2"/>